<keyword evidence="2" id="KW-1185">Reference proteome</keyword>
<reference evidence="1 2" key="1">
    <citation type="submission" date="2020-04" db="EMBL/GenBank/DDBJ databases">
        <title>Usitatibacter rugosus gen. nov., sp. nov. and Usitatibacter palustris sp. nov., novel members of Usitatibacteraceae fam. nov. within the order Nitrosomonadales isolated from soil.</title>
        <authorList>
            <person name="Huber K.J."/>
            <person name="Neumann-Schaal M."/>
            <person name="Geppert A."/>
            <person name="Luckner M."/>
            <person name="Wanner G."/>
            <person name="Overmann J."/>
        </authorList>
    </citation>
    <scope>NUCLEOTIDE SEQUENCE [LARGE SCALE GENOMIC DNA]</scope>
    <source>
        <strain evidence="1 2">Swamp67</strain>
    </source>
</reference>
<dbReference type="Pfam" id="PF09351">
    <property type="entry name" value="DUF1993"/>
    <property type="match status" value="1"/>
</dbReference>
<dbReference type="InterPro" id="IPR018531">
    <property type="entry name" value="DUF1993"/>
</dbReference>
<evidence type="ECO:0008006" key="3">
    <source>
        <dbReference type="Google" id="ProtNLM"/>
    </source>
</evidence>
<accession>A0A6M4HBQ4</accession>
<name>A0A6M4HBQ4_9PROT</name>
<evidence type="ECO:0000313" key="2">
    <source>
        <dbReference type="Proteomes" id="UP000503096"/>
    </source>
</evidence>
<dbReference type="KEGG" id="upl:DSM104440_02751"/>
<dbReference type="Proteomes" id="UP000503096">
    <property type="component" value="Chromosome"/>
</dbReference>
<sequence>MTISMHQATIPTFIRALSSLADVLEKAAAHAEAKKIDPAVFINSRLAPDMFPLVRQVQIASDAAKGGAARLAQAEPPAFEDNETTFPQLIERARKTVAYLETLKPEQIDGSEERTVTWKTRTSEKSMKGQPYLLHHVIPNVYFHVTAAYLILRHNGVELGKQDFLGKS</sequence>
<dbReference type="InParanoid" id="A0A6M4HBQ4"/>
<dbReference type="PANTHER" id="PTHR36922">
    <property type="entry name" value="BLL2446 PROTEIN"/>
    <property type="match status" value="1"/>
</dbReference>
<proteinExistence type="predicted"/>
<gene>
    <name evidence="1" type="ORF">DSM104440_02751</name>
</gene>
<evidence type="ECO:0000313" key="1">
    <source>
        <dbReference type="EMBL" id="QJR15924.1"/>
    </source>
</evidence>
<dbReference type="EMBL" id="CP053073">
    <property type="protein sequence ID" value="QJR15924.1"/>
    <property type="molecule type" value="Genomic_DNA"/>
</dbReference>
<dbReference type="SUPFAM" id="SSF109854">
    <property type="entry name" value="DinB/YfiT-like putative metalloenzymes"/>
    <property type="match status" value="1"/>
</dbReference>
<dbReference type="Gene3D" id="1.20.120.450">
    <property type="entry name" value="dinb family like domain"/>
    <property type="match status" value="1"/>
</dbReference>
<dbReference type="PANTHER" id="PTHR36922:SF1">
    <property type="entry name" value="DUF1993 DOMAIN-CONTAINING PROTEIN"/>
    <property type="match status" value="1"/>
</dbReference>
<dbReference type="AlphaFoldDB" id="A0A6M4HBQ4"/>
<protein>
    <recommendedName>
        <fullName evidence="3">DUF1993 domain-containing protein</fullName>
    </recommendedName>
</protein>
<organism evidence="1 2">
    <name type="scientific">Usitatibacter palustris</name>
    <dbReference type="NCBI Taxonomy" id="2732487"/>
    <lineage>
        <taxon>Bacteria</taxon>
        <taxon>Pseudomonadati</taxon>
        <taxon>Pseudomonadota</taxon>
        <taxon>Betaproteobacteria</taxon>
        <taxon>Nitrosomonadales</taxon>
        <taxon>Usitatibacteraceae</taxon>
        <taxon>Usitatibacter</taxon>
    </lineage>
</organism>
<dbReference type="InterPro" id="IPR034660">
    <property type="entry name" value="DinB/YfiT-like"/>
</dbReference>